<evidence type="ECO:0000256" key="3">
    <source>
        <dbReference type="ARBA" id="ARBA00022692"/>
    </source>
</evidence>
<dbReference type="InterPro" id="IPR001388">
    <property type="entry name" value="Synaptobrevin-like"/>
</dbReference>
<dbReference type="AlphaFoldDB" id="A0A1X7UN25"/>
<evidence type="ECO:0000256" key="1">
    <source>
        <dbReference type="ARBA" id="ARBA00008025"/>
    </source>
</evidence>
<dbReference type="Pfam" id="PF00957">
    <property type="entry name" value="Synaptobrevin"/>
    <property type="match status" value="1"/>
</dbReference>
<dbReference type="InterPro" id="IPR042887">
    <property type="entry name" value="VAMP4"/>
</dbReference>
<dbReference type="KEGG" id="aqu:100632328"/>
<dbReference type="OMA" id="DPCARIE"/>
<evidence type="ECO:0000256" key="8">
    <source>
        <dbReference type="PROSITE-ProRule" id="PRU00290"/>
    </source>
</evidence>
<dbReference type="SMR" id="A0A1X7UN25"/>
<evidence type="ECO:0000256" key="7">
    <source>
        <dbReference type="ARBA" id="ARBA00046280"/>
    </source>
</evidence>
<evidence type="ECO:0000259" key="11">
    <source>
        <dbReference type="PROSITE" id="PS50892"/>
    </source>
</evidence>
<keyword evidence="13" id="KW-1185">Reference proteome</keyword>
<dbReference type="Gene3D" id="1.20.5.110">
    <property type="match status" value="1"/>
</dbReference>
<dbReference type="GO" id="GO:0090161">
    <property type="term" value="P:Golgi ribbon formation"/>
    <property type="evidence" value="ECO:0007669"/>
    <property type="project" value="InterPro"/>
</dbReference>
<dbReference type="PROSITE" id="PS50892">
    <property type="entry name" value="V_SNARE"/>
    <property type="match status" value="1"/>
</dbReference>
<name>A0A1X7UN25_AMPQE</name>
<comment type="similarity">
    <text evidence="1">Belongs to the synaptobrevin family.</text>
</comment>
<dbReference type="Proteomes" id="UP000007879">
    <property type="component" value="Unassembled WGS sequence"/>
</dbReference>
<dbReference type="GO" id="GO:0005737">
    <property type="term" value="C:cytoplasm"/>
    <property type="evidence" value="ECO:0007669"/>
    <property type="project" value="UniProtKB-ARBA"/>
</dbReference>
<evidence type="ECO:0000256" key="2">
    <source>
        <dbReference type="ARBA" id="ARBA00022448"/>
    </source>
</evidence>
<gene>
    <name evidence="12" type="primary">100632328</name>
</gene>
<dbReference type="PANTHER" id="PTHR46897">
    <property type="entry name" value="VESICLE-ASSOCIATED MEMBRANE PROTEIN 4"/>
    <property type="match status" value="1"/>
</dbReference>
<evidence type="ECO:0000313" key="13">
    <source>
        <dbReference type="Proteomes" id="UP000007879"/>
    </source>
</evidence>
<organism evidence="12">
    <name type="scientific">Amphimedon queenslandica</name>
    <name type="common">Sponge</name>
    <dbReference type="NCBI Taxonomy" id="400682"/>
    <lineage>
        <taxon>Eukaryota</taxon>
        <taxon>Metazoa</taxon>
        <taxon>Porifera</taxon>
        <taxon>Demospongiae</taxon>
        <taxon>Heteroscleromorpha</taxon>
        <taxon>Haplosclerida</taxon>
        <taxon>Niphatidae</taxon>
        <taxon>Amphimedon</taxon>
    </lineage>
</organism>
<evidence type="ECO:0000256" key="4">
    <source>
        <dbReference type="ARBA" id="ARBA00022927"/>
    </source>
</evidence>
<dbReference type="GO" id="GO:0012505">
    <property type="term" value="C:endomembrane system"/>
    <property type="evidence" value="ECO:0007669"/>
    <property type="project" value="UniProtKB-SubCell"/>
</dbReference>
<dbReference type="GO" id="GO:0016020">
    <property type="term" value="C:membrane"/>
    <property type="evidence" value="ECO:0007669"/>
    <property type="project" value="InterPro"/>
</dbReference>
<keyword evidence="4" id="KW-0653">Protein transport</keyword>
<dbReference type="SUPFAM" id="SSF58038">
    <property type="entry name" value="SNARE fusion complex"/>
    <property type="match status" value="1"/>
</dbReference>
<keyword evidence="2" id="KW-0813">Transport</keyword>
<keyword evidence="3 10" id="KW-0812">Transmembrane</keyword>
<keyword evidence="6 10" id="KW-0472">Membrane</keyword>
<comment type="subcellular location">
    <subcellularLocation>
        <location evidence="7">Endomembrane system</location>
        <topology evidence="7">Single-pass type IV membrane protein</topology>
    </subcellularLocation>
</comment>
<dbReference type="CDD" id="cd15869">
    <property type="entry name" value="R-SNARE_VAMP4"/>
    <property type="match status" value="1"/>
</dbReference>
<dbReference type="GO" id="GO:0015031">
    <property type="term" value="P:protein transport"/>
    <property type="evidence" value="ECO:0007669"/>
    <property type="project" value="UniProtKB-KW"/>
</dbReference>
<dbReference type="EnsemblMetazoa" id="Aqu2.1.29056_001">
    <property type="protein sequence ID" value="Aqu2.1.29056_001"/>
    <property type="gene ID" value="Aqu2.1.29056"/>
</dbReference>
<reference evidence="13" key="1">
    <citation type="journal article" date="2010" name="Nature">
        <title>The Amphimedon queenslandica genome and the evolution of animal complexity.</title>
        <authorList>
            <person name="Srivastava M."/>
            <person name="Simakov O."/>
            <person name="Chapman J."/>
            <person name="Fahey B."/>
            <person name="Gauthier M.E."/>
            <person name="Mitros T."/>
            <person name="Richards G.S."/>
            <person name="Conaco C."/>
            <person name="Dacre M."/>
            <person name="Hellsten U."/>
            <person name="Larroux C."/>
            <person name="Putnam N.H."/>
            <person name="Stanke M."/>
            <person name="Adamska M."/>
            <person name="Darling A."/>
            <person name="Degnan S.M."/>
            <person name="Oakley T.H."/>
            <person name="Plachetzki D.C."/>
            <person name="Zhai Y."/>
            <person name="Adamski M."/>
            <person name="Calcino A."/>
            <person name="Cummins S.F."/>
            <person name="Goodstein D.M."/>
            <person name="Harris C."/>
            <person name="Jackson D.J."/>
            <person name="Leys S.P."/>
            <person name="Shu S."/>
            <person name="Woodcroft B.J."/>
            <person name="Vervoort M."/>
            <person name="Kosik K.S."/>
            <person name="Manning G."/>
            <person name="Degnan B.M."/>
            <person name="Rokhsar D.S."/>
        </authorList>
    </citation>
    <scope>NUCLEOTIDE SEQUENCE [LARGE SCALE GENOMIC DNA]</scope>
</reference>
<evidence type="ECO:0000256" key="10">
    <source>
        <dbReference type="SAM" id="Phobius"/>
    </source>
</evidence>
<reference evidence="12" key="2">
    <citation type="submission" date="2017-05" db="UniProtKB">
        <authorList>
            <consortium name="EnsemblMetazoa"/>
        </authorList>
    </citation>
    <scope>IDENTIFICATION</scope>
</reference>
<dbReference type="PANTHER" id="PTHR46897:SF1">
    <property type="entry name" value="VESICLE-ASSOCIATED MEMBRANE PROTEIN 4"/>
    <property type="match status" value="1"/>
</dbReference>
<dbReference type="GO" id="GO:0016192">
    <property type="term" value="P:vesicle-mediated transport"/>
    <property type="evidence" value="ECO:0007669"/>
    <property type="project" value="InterPro"/>
</dbReference>
<dbReference type="EnsemblMetazoa" id="XM_003387256.3">
    <property type="protein sequence ID" value="XP_003387304.1"/>
    <property type="gene ID" value="LOC100632328"/>
</dbReference>
<dbReference type="OrthoDB" id="190375at2759"/>
<keyword evidence="8" id="KW-0175">Coiled coil</keyword>
<sequence>MPPKFKRGQRGGQDRVQLLGLDSSDEEEEEIFVNSSPHVPHSSRTHSQYAQDPKIRQVQNQVTGVISTMKDNITKVLERGDKLEDLEEKSGELAESASQFRVSSRRLERKMWWKNCKLKLILGGIVGIILLIIIVIVVVKTQNK</sequence>
<keyword evidence="5 10" id="KW-1133">Transmembrane helix</keyword>
<dbReference type="FunFam" id="1.20.5.110:FF:000004">
    <property type="entry name" value="Vesicle-associated membrane protein 7"/>
    <property type="match status" value="1"/>
</dbReference>
<evidence type="ECO:0000313" key="12">
    <source>
        <dbReference type="EnsemblMetazoa" id="Aqu2.1.29056_001"/>
    </source>
</evidence>
<feature type="region of interest" description="Disordered" evidence="9">
    <location>
        <begin position="1"/>
        <end position="52"/>
    </location>
</feature>
<dbReference type="PRINTS" id="PR00219">
    <property type="entry name" value="SYNAPTOBREVN"/>
</dbReference>
<evidence type="ECO:0000256" key="9">
    <source>
        <dbReference type="SAM" id="MobiDB-lite"/>
    </source>
</evidence>
<dbReference type="InterPro" id="IPR042855">
    <property type="entry name" value="V_SNARE_CC"/>
</dbReference>
<feature type="domain" description="V-SNARE coiled-coil homology" evidence="11">
    <location>
        <begin position="54"/>
        <end position="114"/>
    </location>
</feature>
<proteinExistence type="inferred from homology"/>
<dbReference type="InParanoid" id="A0A1X7UN25"/>
<dbReference type="STRING" id="400682.A0A1X7UN25"/>
<evidence type="ECO:0000256" key="6">
    <source>
        <dbReference type="ARBA" id="ARBA00023136"/>
    </source>
</evidence>
<feature type="transmembrane region" description="Helical" evidence="10">
    <location>
        <begin position="120"/>
        <end position="139"/>
    </location>
</feature>
<protein>
    <recommendedName>
        <fullName evidence="11">V-SNARE coiled-coil homology domain-containing protein</fullName>
    </recommendedName>
</protein>
<evidence type="ECO:0000256" key="5">
    <source>
        <dbReference type="ARBA" id="ARBA00022989"/>
    </source>
</evidence>
<accession>A0A1X7UN25</accession>
<dbReference type="eggNOG" id="KOG0860">
    <property type="taxonomic scope" value="Eukaryota"/>
</dbReference>